<dbReference type="InterPro" id="IPR051311">
    <property type="entry name" value="DedA_domain"/>
</dbReference>
<proteinExistence type="inferred from homology"/>
<keyword evidence="2" id="KW-0812">Transmembrane</keyword>
<feature type="transmembrane region" description="Helical" evidence="2">
    <location>
        <begin position="138"/>
        <end position="159"/>
    </location>
</feature>
<evidence type="ECO:0000313" key="4">
    <source>
        <dbReference type="EMBL" id="RKD21708.1"/>
    </source>
</evidence>
<comment type="similarity">
    <text evidence="1">Belongs to the DedA family.</text>
</comment>
<protein>
    <submittedName>
        <fullName evidence="4">Alkaline phosphatase</fullName>
    </submittedName>
</protein>
<feature type="transmembrane region" description="Helical" evidence="2">
    <location>
        <begin position="104"/>
        <end position="126"/>
    </location>
</feature>
<dbReference type="InterPro" id="IPR032816">
    <property type="entry name" value="VTT_dom"/>
</dbReference>
<feature type="transmembrane region" description="Helical" evidence="2">
    <location>
        <begin position="52"/>
        <end position="76"/>
    </location>
</feature>
<reference evidence="4 5" key="1">
    <citation type="submission" date="2016-08" db="EMBL/GenBank/DDBJ databases">
        <title>Novel Firmicute Genomes.</title>
        <authorList>
            <person name="Poppleton D.I."/>
            <person name="Gribaldo S."/>
        </authorList>
    </citation>
    <scope>NUCLEOTIDE SEQUENCE [LARGE SCALE GENOMIC DNA]</scope>
    <source>
        <strain evidence="4 5">RAOx-1</strain>
    </source>
</reference>
<keyword evidence="2" id="KW-0472">Membrane</keyword>
<keyword evidence="5" id="KW-1185">Reference proteome</keyword>
<dbReference type="Proteomes" id="UP000284219">
    <property type="component" value="Unassembled WGS sequence"/>
</dbReference>
<dbReference type="RefSeq" id="WP_120190820.1">
    <property type="nucleotide sequence ID" value="NZ_MCHY01000011.1"/>
</dbReference>
<organism evidence="4 5">
    <name type="scientific">Ammoniphilus oxalaticus</name>
    <dbReference type="NCBI Taxonomy" id="66863"/>
    <lineage>
        <taxon>Bacteria</taxon>
        <taxon>Bacillati</taxon>
        <taxon>Bacillota</taxon>
        <taxon>Bacilli</taxon>
        <taxon>Bacillales</taxon>
        <taxon>Paenibacillaceae</taxon>
        <taxon>Aneurinibacillus group</taxon>
        <taxon>Ammoniphilus</taxon>
    </lineage>
</organism>
<accession>A0A419SEG4</accession>
<dbReference type="PANTHER" id="PTHR42709:SF9">
    <property type="entry name" value="ALKALINE PHOSPHATASE LIKE PROTEIN"/>
    <property type="match status" value="1"/>
</dbReference>
<dbReference type="EMBL" id="MCHY01000011">
    <property type="protein sequence ID" value="RKD21708.1"/>
    <property type="molecule type" value="Genomic_DNA"/>
</dbReference>
<feature type="transmembrane region" description="Helical" evidence="2">
    <location>
        <begin position="12"/>
        <end position="31"/>
    </location>
</feature>
<dbReference type="AlphaFoldDB" id="A0A419SEG4"/>
<feature type="transmembrane region" description="Helical" evidence="2">
    <location>
        <begin position="171"/>
        <end position="190"/>
    </location>
</feature>
<dbReference type="OrthoDB" id="9782291at2"/>
<evidence type="ECO:0000313" key="5">
    <source>
        <dbReference type="Proteomes" id="UP000284219"/>
    </source>
</evidence>
<dbReference type="Pfam" id="PF09335">
    <property type="entry name" value="VTT_dom"/>
    <property type="match status" value="1"/>
</dbReference>
<gene>
    <name evidence="4" type="ORF">BEP19_13835</name>
</gene>
<feature type="domain" description="VTT" evidence="3">
    <location>
        <begin position="31"/>
        <end position="156"/>
    </location>
</feature>
<keyword evidence="2" id="KW-1133">Transmembrane helix</keyword>
<evidence type="ECO:0000256" key="1">
    <source>
        <dbReference type="ARBA" id="ARBA00010792"/>
    </source>
</evidence>
<comment type="caution">
    <text evidence="4">The sequence shown here is derived from an EMBL/GenBank/DDBJ whole genome shotgun (WGS) entry which is preliminary data.</text>
</comment>
<dbReference type="GO" id="GO:0005886">
    <property type="term" value="C:plasma membrane"/>
    <property type="evidence" value="ECO:0007669"/>
    <property type="project" value="TreeGrafter"/>
</dbReference>
<sequence length="201" mass="22627">MYLDFLLGGIEQYGYAALFFFLWLGIVGLPIPDEVIVMSGGFVTSLGILKPLPAFALTYAGVISGLTIGYCIGRIIGPPALHYLMRKRKTAKYIEKAHHFIDRYGAFSLVISYLFPVIRHIVPYIVGVNRMSFFRYALFSYSTGFIWTLALFMVGKYFGHSIELVSQYVTRFGWIFGFVCLIIALSIFIVRKMKKAGGQAV</sequence>
<name>A0A419SEG4_9BACL</name>
<evidence type="ECO:0000259" key="3">
    <source>
        <dbReference type="Pfam" id="PF09335"/>
    </source>
</evidence>
<dbReference type="PANTHER" id="PTHR42709">
    <property type="entry name" value="ALKALINE PHOSPHATASE LIKE PROTEIN"/>
    <property type="match status" value="1"/>
</dbReference>
<evidence type="ECO:0000256" key="2">
    <source>
        <dbReference type="SAM" id="Phobius"/>
    </source>
</evidence>